<dbReference type="GO" id="GO:0008270">
    <property type="term" value="F:zinc ion binding"/>
    <property type="evidence" value="ECO:0007669"/>
    <property type="project" value="UniProtKB-UniRule"/>
</dbReference>
<comment type="pathway">
    <text evidence="1">Protein modification; protein ubiquitination.</text>
</comment>
<dbReference type="Gene3D" id="1.10.10.2670">
    <property type="entry name" value="E3 ubiquitin-protein ligase"/>
    <property type="match status" value="1"/>
</dbReference>
<comment type="catalytic activity">
    <reaction evidence="1">
        <text>S-ubiquitinyl-[E2 ubiquitin-conjugating enzyme]-L-cysteine + [acceptor protein]-L-lysine = [E2 ubiquitin-conjugating enzyme]-L-cysteine + N(6)-ubiquitinyl-[acceptor protein]-L-lysine.</text>
        <dbReference type="EC" id="2.3.2.27"/>
    </reaction>
</comment>
<feature type="compositionally biased region" description="Low complexity" evidence="2">
    <location>
        <begin position="709"/>
        <end position="738"/>
    </location>
</feature>
<evidence type="ECO:0000256" key="2">
    <source>
        <dbReference type="SAM" id="MobiDB-lite"/>
    </source>
</evidence>
<dbReference type="Pfam" id="PF22960">
    <property type="entry name" value="WHD_UBR1"/>
    <property type="match status" value="1"/>
</dbReference>
<dbReference type="InterPro" id="IPR042065">
    <property type="entry name" value="E3_ELL-like"/>
</dbReference>
<dbReference type="InterPro" id="IPR039164">
    <property type="entry name" value="UBR1-like"/>
</dbReference>
<comment type="caution">
    <text evidence="4">The sequence shown here is derived from an EMBL/GenBank/DDBJ whole genome shotgun (WGS) entry which is preliminary data.</text>
</comment>
<feature type="domain" description="E3 ubiquitin-protein ligase UBR1-like winged-helix" evidence="3">
    <location>
        <begin position="494"/>
        <end position="585"/>
    </location>
</feature>
<comment type="function">
    <text evidence="1">Ubiquitin ligase protein which is a component of the N-end rule pathway. Recognizes and binds to proteins bearing specific N-terminal residues that are destabilizing according to the N-end rule, leading to their ubiquitination and subsequent degradation.</text>
</comment>
<proteinExistence type="inferred from homology"/>
<feature type="region of interest" description="Disordered" evidence="2">
    <location>
        <begin position="679"/>
        <end position="745"/>
    </location>
</feature>
<dbReference type="InterPro" id="IPR036390">
    <property type="entry name" value="WH_DNA-bd_sf"/>
</dbReference>
<keyword evidence="1" id="KW-0862">Zinc</keyword>
<feature type="non-terminal residue" evidence="4">
    <location>
        <position position="1"/>
    </location>
</feature>
<dbReference type="GO" id="GO:0071596">
    <property type="term" value="P:ubiquitin-dependent protein catabolic process via the N-end rule pathway"/>
    <property type="evidence" value="ECO:0007669"/>
    <property type="project" value="UniProtKB-UniRule"/>
</dbReference>
<sequence>DRQGRTAIRIGTMEQCRHVQQTIRIQKLLNYLQNIIEISDGFRRIFCECEIECDDELDDITRTEKVLLSEKMLWKSARSALHEIFINSFFMDSEWKKTFGILYMKNYSTVWRNFVKDPDEYVSFTDLSVQVYTVPTLAKYLISSHNAFETIVDSFLEYCQSKLDHSKLLFSRATNASIQHQFRRAQSILYDLKYLLGVAPQEYTTELRENFLNGFRAFLQLLTYMHGMDKVTRQVGQYVEFDPEWETAFNLVIKIQSIISSILDWCTRDKELLLDAYEATGFALAEIQKTSDVSHLIKDKNNSSIVKTTVNHLKIDCYVYDVAKYPISVHISVVRLIVALHIYLQKYTNTATTFNNLCEKLTIYPCFIYEEALRIQVLCAQHVAGLWKRNGYSLSNQIYYYSNVKCRKEMYDRDILALQVGASLTPSDTYLIQLMHKFNLLEWIRSPEYGHSSQTESKIKEKVRIMEEFLHLLIIIVGERHEPGVGKITREENLTREVIHQLCISPMAHSELIRGLQDCGQLELGSGDFEAVLKEVADFKRGNATKGNYELKANRLSEYNQFYYHYSKADQCKSEEYVIKRRKLNDDACLYRSTDPKAQLWSEPILNRALHLITLACYEQERESNFEFYSKCQKFELEKLINQLHLNTPSKAETCKELLAYVIKLYNKFNETNEQLNSSTITTTQETSDLTKRAQRKRKDLAAQKHEQQISSIESPSPGISSQLSSSLISPSDQQILSTSPNTLF</sequence>
<dbReference type="EC" id="2.3.2.27" evidence="1"/>
<dbReference type="Proteomes" id="UP000663823">
    <property type="component" value="Unassembled WGS sequence"/>
</dbReference>
<keyword evidence="1" id="KW-0479">Metal-binding</keyword>
<dbReference type="GO" id="GO:0000151">
    <property type="term" value="C:ubiquitin ligase complex"/>
    <property type="evidence" value="ECO:0007669"/>
    <property type="project" value="TreeGrafter"/>
</dbReference>
<evidence type="ECO:0000259" key="3">
    <source>
        <dbReference type="Pfam" id="PF22960"/>
    </source>
</evidence>
<feature type="compositionally biased region" description="Polar residues" evidence="2">
    <location>
        <begin position="679"/>
        <end position="688"/>
    </location>
</feature>
<keyword evidence="1" id="KW-0863">Zinc-finger</keyword>
<dbReference type="GO" id="GO:0005737">
    <property type="term" value="C:cytoplasm"/>
    <property type="evidence" value="ECO:0007669"/>
    <property type="project" value="TreeGrafter"/>
</dbReference>
<keyword evidence="1" id="KW-0808">Transferase</keyword>
<dbReference type="GO" id="GO:0061630">
    <property type="term" value="F:ubiquitin protein ligase activity"/>
    <property type="evidence" value="ECO:0007669"/>
    <property type="project" value="UniProtKB-UniRule"/>
</dbReference>
<evidence type="ECO:0000256" key="1">
    <source>
        <dbReference type="RuleBase" id="RU366018"/>
    </source>
</evidence>
<comment type="similarity">
    <text evidence="1">Belongs to the E3 ubiquitin-protein ligase UBR1-like family.</text>
</comment>
<evidence type="ECO:0000313" key="5">
    <source>
        <dbReference type="Proteomes" id="UP000663823"/>
    </source>
</evidence>
<dbReference type="PANTHER" id="PTHR21497">
    <property type="entry name" value="UBIQUITIN LIGASE E3 ALPHA-RELATED"/>
    <property type="match status" value="1"/>
</dbReference>
<dbReference type="SUPFAM" id="SSF46785">
    <property type="entry name" value="Winged helix' DNA-binding domain"/>
    <property type="match status" value="1"/>
</dbReference>
<keyword evidence="1" id="KW-0833">Ubl conjugation pathway</keyword>
<dbReference type="InterPro" id="IPR055194">
    <property type="entry name" value="UBR1-like_WH"/>
</dbReference>
<dbReference type="PANTHER" id="PTHR21497:SF24">
    <property type="entry name" value="E3 UBIQUITIN-PROTEIN LIGASE UBR1"/>
    <property type="match status" value="1"/>
</dbReference>
<dbReference type="GO" id="GO:0016567">
    <property type="term" value="P:protein ubiquitination"/>
    <property type="evidence" value="ECO:0007669"/>
    <property type="project" value="UniProtKB-UniRule"/>
</dbReference>
<dbReference type="EMBL" id="CAJOAX010007751">
    <property type="protein sequence ID" value="CAF4017279.1"/>
    <property type="molecule type" value="Genomic_DNA"/>
</dbReference>
<dbReference type="UniPathway" id="UPA00143"/>
<accession>A0A819Q2C2</accession>
<gene>
    <name evidence="4" type="ORF">OTI717_LOCUS29895</name>
</gene>
<organism evidence="4 5">
    <name type="scientific">Rotaria sordida</name>
    <dbReference type="NCBI Taxonomy" id="392033"/>
    <lineage>
        <taxon>Eukaryota</taxon>
        <taxon>Metazoa</taxon>
        <taxon>Spiralia</taxon>
        <taxon>Gnathifera</taxon>
        <taxon>Rotifera</taxon>
        <taxon>Eurotatoria</taxon>
        <taxon>Bdelloidea</taxon>
        <taxon>Philodinida</taxon>
        <taxon>Philodinidae</taxon>
        <taxon>Rotaria</taxon>
    </lineage>
</organism>
<protein>
    <recommendedName>
        <fullName evidence="1">E3 ubiquitin-protein ligase</fullName>
        <ecNumber evidence="1">2.3.2.27</ecNumber>
    </recommendedName>
</protein>
<dbReference type="AlphaFoldDB" id="A0A819Q2C2"/>
<reference evidence="4" key="1">
    <citation type="submission" date="2021-02" db="EMBL/GenBank/DDBJ databases">
        <authorList>
            <person name="Nowell W R."/>
        </authorList>
    </citation>
    <scope>NUCLEOTIDE SEQUENCE</scope>
</reference>
<name>A0A819Q2C2_9BILA</name>
<evidence type="ECO:0000313" key="4">
    <source>
        <dbReference type="EMBL" id="CAF4017279.1"/>
    </source>
</evidence>